<keyword evidence="1" id="KW-0472">Membrane</keyword>
<reference evidence="2" key="2">
    <citation type="submission" date="2020-06" db="EMBL/GenBank/DDBJ databases">
        <title>Helianthus annuus Genome sequencing and assembly Release 2.</title>
        <authorList>
            <person name="Gouzy J."/>
            <person name="Langlade N."/>
            <person name="Munos S."/>
        </authorList>
    </citation>
    <scope>NUCLEOTIDE SEQUENCE</scope>
    <source>
        <tissue evidence="2">Leaves</tissue>
    </source>
</reference>
<protein>
    <submittedName>
        <fullName evidence="2">Uncharacterized protein</fullName>
    </submittedName>
</protein>
<comment type="caution">
    <text evidence="2">The sequence shown here is derived from an EMBL/GenBank/DDBJ whole genome shotgun (WGS) entry which is preliminary data.</text>
</comment>
<keyword evidence="3" id="KW-1185">Reference proteome</keyword>
<sequence length="70" mass="7882">MGMGSSLYLLNLSVYLQTEYTPLVLFCCVCGLLQFWVFDEICNTDTSLLGVQFQLFYNVGCLNLILNKGT</sequence>
<dbReference type="AlphaFoldDB" id="A0A9K3HFI0"/>
<proteinExistence type="predicted"/>
<organism evidence="2 3">
    <name type="scientific">Helianthus annuus</name>
    <name type="common">Common sunflower</name>
    <dbReference type="NCBI Taxonomy" id="4232"/>
    <lineage>
        <taxon>Eukaryota</taxon>
        <taxon>Viridiplantae</taxon>
        <taxon>Streptophyta</taxon>
        <taxon>Embryophyta</taxon>
        <taxon>Tracheophyta</taxon>
        <taxon>Spermatophyta</taxon>
        <taxon>Magnoliopsida</taxon>
        <taxon>eudicotyledons</taxon>
        <taxon>Gunneridae</taxon>
        <taxon>Pentapetalae</taxon>
        <taxon>asterids</taxon>
        <taxon>campanulids</taxon>
        <taxon>Asterales</taxon>
        <taxon>Asteraceae</taxon>
        <taxon>Asteroideae</taxon>
        <taxon>Heliantheae alliance</taxon>
        <taxon>Heliantheae</taxon>
        <taxon>Helianthus</taxon>
    </lineage>
</organism>
<evidence type="ECO:0000256" key="1">
    <source>
        <dbReference type="SAM" id="Phobius"/>
    </source>
</evidence>
<evidence type="ECO:0000313" key="3">
    <source>
        <dbReference type="Proteomes" id="UP000215914"/>
    </source>
</evidence>
<dbReference type="EMBL" id="MNCJ02000327">
    <property type="protein sequence ID" value="KAF5777347.1"/>
    <property type="molecule type" value="Genomic_DNA"/>
</dbReference>
<dbReference type="Proteomes" id="UP000215914">
    <property type="component" value="Unassembled WGS sequence"/>
</dbReference>
<feature type="transmembrane region" description="Helical" evidence="1">
    <location>
        <begin position="20"/>
        <end position="38"/>
    </location>
</feature>
<accession>A0A9K3HFI0</accession>
<gene>
    <name evidence="2" type="ORF">HanXRQr2_Chr12g0534551</name>
</gene>
<keyword evidence="1" id="KW-0812">Transmembrane</keyword>
<evidence type="ECO:0000313" key="2">
    <source>
        <dbReference type="EMBL" id="KAF5777347.1"/>
    </source>
</evidence>
<name>A0A9K3HFI0_HELAN</name>
<reference evidence="2" key="1">
    <citation type="journal article" date="2017" name="Nature">
        <title>The sunflower genome provides insights into oil metabolism, flowering and Asterid evolution.</title>
        <authorList>
            <person name="Badouin H."/>
            <person name="Gouzy J."/>
            <person name="Grassa C.J."/>
            <person name="Murat F."/>
            <person name="Staton S.E."/>
            <person name="Cottret L."/>
            <person name="Lelandais-Briere C."/>
            <person name="Owens G.L."/>
            <person name="Carrere S."/>
            <person name="Mayjonade B."/>
            <person name="Legrand L."/>
            <person name="Gill N."/>
            <person name="Kane N.C."/>
            <person name="Bowers J.E."/>
            <person name="Hubner S."/>
            <person name="Bellec A."/>
            <person name="Berard A."/>
            <person name="Berges H."/>
            <person name="Blanchet N."/>
            <person name="Boniface M.C."/>
            <person name="Brunel D."/>
            <person name="Catrice O."/>
            <person name="Chaidir N."/>
            <person name="Claudel C."/>
            <person name="Donnadieu C."/>
            <person name="Faraut T."/>
            <person name="Fievet G."/>
            <person name="Helmstetter N."/>
            <person name="King M."/>
            <person name="Knapp S.J."/>
            <person name="Lai Z."/>
            <person name="Le Paslier M.C."/>
            <person name="Lippi Y."/>
            <person name="Lorenzon L."/>
            <person name="Mandel J.R."/>
            <person name="Marage G."/>
            <person name="Marchand G."/>
            <person name="Marquand E."/>
            <person name="Bret-Mestries E."/>
            <person name="Morien E."/>
            <person name="Nambeesan S."/>
            <person name="Nguyen T."/>
            <person name="Pegot-Espagnet P."/>
            <person name="Pouilly N."/>
            <person name="Raftis F."/>
            <person name="Sallet E."/>
            <person name="Schiex T."/>
            <person name="Thomas J."/>
            <person name="Vandecasteele C."/>
            <person name="Vares D."/>
            <person name="Vear F."/>
            <person name="Vautrin S."/>
            <person name="Crespi M."/>
            <person name="Mangin B."/>
            <person name="Burke J.M."/>
            <person name="Salse J."/>
            <person name="Munos S."/>
            <person name="Vincourt P."/>
            <person name="Rieseberg L.H."/>
            <person name="Langlade N.B."/>
        </authorList>
    </citation>
    <scope>NUCLEOTIDE SEQUENCE</scope>
    <source>
        <tissue evidence="2">Leaves</tissue>
    </source>
</reference>
<dbReference type="Gramene" id="mRNA:HanXRQr2_Chr12g0534551">
    <property type="protein sequence ID" value="CDS:HanXRQr2_Chr12g0534551.1"/>
    <property type="gene ID" value="HanXRQr2_Chr12g0534551"/>
</dbReference>
<keyword evidence="1" id="KW-1133">Transmembrane helix</keyword>